<organism evidence="6 7">
    <name type="scientific">Bucco capensis</name>
    <name type="common">collared puffbird</name>
    <dbReference type="NCBI Taxonomy" id="135168"/>
    <lineage>
        <taxon>Eukaryota</taxon>
        <taxon>Metazoa</taxon>
        <taxon>Chordata</taxon>
        <taxon>Craniata</taxon>
        <taxon>Vertebrata</taxon>
        <taxon>Euteleostomi</taxon>
        <taxon>Archelosauria</taxon>
        <taxon>Archosauria</taxon>
        <taxon>Dinosauria</taxon>
        <taxon>Saurischia</taxon>
        <taxon>Theropoda</taxon>
        <taxon>Coelurosauria</taxon>
        <taxon>Aves</taxon>
        <taxon>Neognathae</taxon>
        <taxon>Neoaves</taxon>
        <taxon>Telluraves</taxon>
        <taxon>Coraciimorphae</taxon>
        <taxon>Piciformes</taxon>
        <taxon>Bucconidae</taxon>
        <taxon>Bucco</taxon>
    </lineage>
</organism>
<sequence>VGIIGPWNCDPIFSKAFPELASRLAISRLNRDSKLNQGFWWDSILLPEACQTPQALTGLLHSERYASGLVGIFNPAVCGAAGLLANAWNKPLVSWSCLGEVESLETLLIPMTDPVGILHAVLRSFRWAHVAVVAADEDLWREVAHGLIQELRGRGLPVTVLRSMGRNQEEAREVLQRVKRADGVRVVLMCMHSVLLGGEEQRVLLEEAEDLGMTDGTYVFIPYDALTFPLPYHRVPYSILTTNTKLRLAYDAVLTITMDSPEINFREALEEAKEAYELPAHIEPSQV</sequence>
<dbReference type="Proteomes" id="UP000534107">
    <property type="component" value="Unassembled WGS sequence"/>
</dbReference>
<dbReference type="InterPro" id="IPR001828">
    <property type="entry name" value="ANF_lig-bd_rcpt"/>
</dbReference>
<dbReference type="EMBL" id="VWZO01006747">
    <property type="protein sequence ID" value="NXH13302.1"/>
    <property type="molecule type" value="Genomic_DNA"/>
</dbReference>
<evidence type="ECO:0000313" key="6">
    <source>
        <dbReference type="EMBL" id="NXH13302.1"/>
    </source>
</evidence>
<protein>
    <submittedName>
        <fullName evidence="6">GUC2F cyclase</fullName>
    </submittedName>
</protein>
<dbReference type="SUPFAM" id="SSF53822">
    <property type="entry name" value="Periplasmic binding protein-like I"/>
    <property type="match status" value="1"/>
</dbReference>
<evidence type="ECO:0000256" key="1">
    <source>
        <dbReference type="ARBA" id="ARBA00004370"/>
    </source>
</evidence>
<gene>
    <name evidence="6" type="primary">Gucy2f_1</name>
    <name evidence="6" type="ORF">BUCCAP_R08709</name>
</gene>
<comment type="caution">
    <text evidence="6">The sequence shown here is derived from an EMBL/GenBank/DDBJ whole genome shotgun (WGS) entry which is preliminary data.</text>
</comment>
<dbReference type="Gene3D" id="3.40.50.2300">
    <property type="match status" value="1"/>
</dbReference>
<dbReference type="FunFam" id="3.40.50.2300:FF:000114">
    <property type="entry name" value="Guanylate cyclase"/>
    <property type="match status" value="1"/>
</dbReference>
<dbReference type="OrthoDB" id="1890790at2759"/>
<dbReference type="InterPro" id="IPR028082">
    <property type="entry name" value="Peripla_BP_I"/>
</dbReference>
<feature type="non-terminal residue" evidence="6">
    <location>
        <position position="287"/>
    </location>
</feature>
<keyword evidence="4" id="KW-0472">Membrane</keyword>
<evidence type="ECO:0000313" key="7">
    <source>
        <dbReference type="Proteomes" id="UP000534107"/>
    </source>
</evidence>
<keyword evidence="2" id="KW-0812">Transmembrane</keyword>
<evidence type="ECO:0000259" key="5">
    <source>
        <dbReference type="Pfam" id="PF01094"/>
    </source>
</evidence>
<proteinExistence type="predicted"/>
<evidence type="ECO:0000256" key="3">
    <source>
        <dbReference type="ARBA" id="ARBA00022989"/>
    </source>
</evidence>
<reference evidence="6 7" key="1">
    <citation type="submission" date="2019-09" db="EMBL/GenBank/DDBJ databases">
        <title>Bird 10,000 Genomes (B10K) Project - Family phase.</title>
        <authorList>
            <person name="Zhang G."/>
        </authorList>
    </citation>
    <scope>NUCLEOTIDE SEQUENCE [LARGE SCALE GENOMIC DNA]</scope>
    <source>
        <strain evidence="6">B10K-DU-001-16</strain>
        <tissue evidence="6">Muscle</tissue>
    </source>
</reference>
<feature type="domain" description="Receptor ligand binding region" evidence="5">
    <location>
        <begin position="19"/>
        <end position="274"/>
    </location>
</feature>
<evidence type="ECO:0000256" key="2">
    <source>
        <dbReference type="ARBA" id="ARBA00022692"/>
    </source>
</evidence>
<dbReference type="Pfam" id="PF01094">
    <property type="entry name" value="ANF_receptor"/>
    <property type="match status" value="1"/>
</dbReference>
<dbReference type="GO" id="GO:0016020">
    <property type="term" value="C:membrane"/>
    <property type="evidence" value="ECO:0007669"/>
    <property type="project" value="UniProtKB-SubCell"/>
</dbReference>
<evidence type="ECO:0000256" key="4">
    <source>
        <dbReference type="ARBA" id="ARBA00023136"/>
    </source>
</evidence>
<comment type="subcellular location">
    <subcellularLocation>
        <location evidence="1">Membrane</location>
    </subcellularLocation>
</comment>
<keyword evidence="7" id="KW-1185">Reference proteome</keyword>
<dbReference type="AlphaFoldDB" id="A0A7K9HK19"/>
<feature type="non-terminal residue" evidence="6">
    <location>
        <position position="1"/>
    </location>
</feature>
<accession>A0A7K9HK19</accession>
<keyword evidence="3" id="KW-1133">Transmembrane helix</keyword>
<name>A0A7K9HK19_9PICI</name>